<feature type="compositionally biased region" description="Low complexity" evidence="1">
    <location>
        <begin position="32"/>
        <end position="51"/>
    </location>
</feature>
<keyword evidence="3" id="KW-1185">Reference proteome</keyword>
<dbReference type="OrthoDB" id="10260794at2759"/>
<sequence>MTSTPGSTATPSLTTTPTTAATTPAEMDHRPVNPVDPVGPPVSQVQPSSTSSMALPIDVFADVYVRHGDELTESLHATMVEKSQSVFQESASQLPLDTLIESVVELLRGQKADKVEVTIQPEELDDMETVLPAKYEEAREEEKL</sequence>
<evidence type="ECO:0000313" key="3">
    <source>
        <dbReference type="Proteomes" id="UP000327157"/>
    </source>
</evidence>
<dbReference type="AlphaFoldDB" id="A0A5N5HHG1"/>
<accession>A0A5N5HHG1</accession>
<feature type="compositionally biased region" description="Low complexity" evidence="1">
    <location>
        <begin position="1"/>
        <end position="25"/>
    </location>
</feature>
<organism evidence="2 3">
    <name type="scientific">Pyrus ussuriensis x Pyrus communis</name>
    <dbReference type="NCBI Taxonomy" id="2448454"/>
    <lineage>
        <taxon>Eukaryota</taxon>
        <taxon>Viridiplantae</taxon>
        <taxon>Streptophyta</taxon>
        <taxon>Embryophyta</taxon>
        <taxon>Tracheophyta</taxon>
        <taxon>Spermatophyta</taxon>
        <taxon>Magnoliopsida</taxon>
        <taxon>eudicotyledons</taxon>
        <taxon>Gunneridae</taxon>
        <taxon>Pentapetalae</taxon>
        <taxon>rosids</taxon>
        <taxon>fabids</taxon>
        <taxon>Rosales</taxon>
        <taxon>Rosaceae</taxon>
        <taxon>Amygdaloideae</taxon>
        <taxon>Maleae</taxon>
        <taxon>Pyrus</taxon>
    </lineage>
</organism>
<reference evidence="3" key="2">
    <citation type="submission" date="2019-10" db="EMBL/GenBank/DDBJ databases">
        <title>A de novo genome assembly of a pear dwarfing rootstock.</title>
        <authorList>
            <person name="Wang F."/>
            <person name="Wang J."/>
            <person name="Li S."/>
            <person name="Zhang Y."/>
            <person name="Fang M."/>
            <person name="Ma L."/>
            <person name="Zhao Y."/>
            <person name="Jiang S."/>
        </authorList>
    </citation>
    <scope>NUCLEOTIDE SEQUENCE [LARGE SCALE GENOMIC DNA]</scope>
</reference>
<reference evidence="2 3" key="1">
    <citation type="submission" date="2019-09" db="EMBL/GenBank/DDBJ databases">
        <authorList>
            <person name="Ou C."/>
        </authorList>
    </citation>
    <scope>NUCLEOTIDE SEQUENCE [LARGE SCALE GENOMIC DNA]</scope>
    <source>
        <strain evidence="2">S2</strain>
        <tissue evidence="2">Leaf</tissue>
    </source>
</reference>
<reference evidence="2 3" key="3">
    <citation type="submission" date="2019-11" db="EMBL/GenBank/DDBJ databases">
        <title>A de novo genome assembly of a pear dwarfing rootstock.</title>
        <authorList>
            <person name="Wang F."/>
            <person name="Wang J."/>
            <person name="Li S."/>
            <person name="Zhang Y."/>
            <person name="Fang M."/>
            <person name="Ma L."/>
            <person name="Zhao Y."/>
            <person name="Jiang S."/>
        </authorList>
    </citation>
    <scope>NUCLEOTIDE SEQUENCE [LARGE SCALE GENOMIC DNA]</scope>
    <source>
        <strain evidence="2">S2</strain>
        <tissue evidence="2">Leaf</tissue>
    </source>
</reference>
<comment type="caution">
    <text evidence="2">The sequence shown here is derived from an EMBL/GenBank/DDBJ whole genome shotgun (WGS) entry which is preliminary data.</text>
</comment>
<gene>
    <name evidence="2" type="ORF">D8674_017977</name>
</gene>
<protein>
    <submittedName>
        <fullName evidence="2">Splicing factor 3B subunit 2-like</fullName>
    </submittedName>
</protein>
<name>A0A5N5HHG1_9ROSA</name>
<evidence type="ECO:0000313" key="2">
    <source>
        <dbReference type="EMBL" id="KAB2626317.1"/>
    </source>
</evidence>
<dbReference type="Proteomes" id="UP000327157">
    <property type="component" value="Chromosome 16"/>
</dbReference>
<proteinExistence type="predicted"/>
<dbReference type="EMBL" id="SMOL01000160">
    <property type="protein sequence ID" value="KAB2626317.1"/>
    <property type="molecule type" value="Genomic_DNA"/>
</dbReference>
<evidence type="ECO:0000256" key="1">
    <source>
        <dbReference type="SAM" id="MobiDB-lite"/>
    </source>
</evidence>
<feature type="region of interest" description="Disordered" evidence="1">
    <location>
        <begin position="1"/>
        <end position="51"/>
    </location>
</feature>